<dbReference type="EMBL" id="CP058952">
    <property type="protein sequence ID" value="QLI80274.1"/>
    <property type="molecule type" value="Genomic_DNA"/>
</dbReference>
<sequence length="303" mass="34643">MTDFTAWRGFNYDAATVQLWVFKKSTAESKFRAWHVRTDEAIEQLFRDTVKREVVITTEQIAYSPISQNNESSCLTHALEESEGLIALLNRVDIPEAENVDAELKHLKGAAGYLVKFQWQEQIVYAVRRTAPTWRPKVRSSLINAIFQNGELSATPNETFSFDSFFDFYCLNETVFVKAKRAYESTVSEKKIYQRSFEDLTVDLNFTSIFADVQPLKDYVGSNSMQLRRITVIQQKALYLRPGFSQKVREVNGVRGYGLNFDAGGKIIACQDTAKTIMQILLDHRLLSEITETIYDVPDVEAV</sequence>
<name>A0A7D5V7X7_9NEIS</name>
<accession>A0A7D5V7X7</accession>
<dbReference type="Pfam" id="PF16162">
    <property type="entry name" value="KwaB"/>
    <property type="match status" value="1"/>
</dbReference>
<dbReference type="Proteomes" id="UP000510822">
    <property type="component" value="Chromosome"/>
</dbReference>
<keyword evidence="2" id="KW-1185">Reference proteome</keyword>
<proteinExistence type="predicted"/>
<dbReference type="KEGG" id="cfon:HZU75_01285"/>
<organism evidence="1 2">
    <name type="scientific">Chitinibacter fontanus</name>
    <dbReference type="NCBI Taxonomy" id="1737446"/>
    <lineage>
        <taxon>Bacteria</taxon>
        <taxon>Pseudomonadati</taxon>
        <taxon>Pseudomonadota</taxon>
        <taxon>Betaproteobacteria</taxon>
        <taxon>Neisseriales</taxon>
        <taxon>Chitinibacteraceae</taxon>
        <taxon>Chitinibacter</taxon>
    </lineage>
</organism>
<gene>
    <name evidence="1" type="ORF">HZU75_01285</name>
</gene>
<protein>
    <submittedName>
        <fullName evidence="1">DUF4868 domain-containing protein</fullName>
    </submittedName>
</protein>
<reference evidence="1 2" key="1">
    <citation type="journal article" date="2016" name="Int. J. Syst. Evol. Microbiol.">
        <title>Chitinibacter fontanus sp. nov., isolated from a spring.</title>
        <authorList>
            <person name="Sheu S.Y."/>
            <person name="Li Y.S."/>
            <person name="Young C.C."/>
            <person name="Chen W.M."/>
        </authorList>
    </citation>
    <scope>NUCLEOTIDE SEQUENCE [LARGE SCALE GENOMIC DNA]</scope>
    <source>
        <strain evidence="1 2">STM-7</strain>
    </source>
</reference>
<dbReference type="RefSeq" id="WP_180307418.1">
    <property type="nucleotide sequence ID" value="NZ_CP058952.1"/>
</dbReference>
<dbReference type="AlphaFoldDB" id="A0A7D5V7X7"/>
<evidence type="ECO:0000313" key="2">
    <source>
        <dbReference type="Proteomes" id="UP000510822"/>
    </source>
</evidence>
<evidence type="ECO:0000313" key="1">
    <source>
        <dbReference type="EMBL" id="QLI80274.1"/>
    </source>
</evidence>
<dbReference type="InterPro" id="IPR032359">
    <property type="entry name" value="KwaB-like"/>
</dbReference>